<feature type="transmembrane region" description="Helical" evidence="1">
    <location>
        <begin position="129"/>
        <end position="152"/>
    </location>
</feature>
<dbReference type="AlphaFoldDB" id="A0AB73ZD95"/>
<dbReference type="Proteomes" id="UP000286392">
    <property type="component" value="Unassembled WGS sequence"/>
</dbReference>
<dbReference type="EMBL" id="QROB01000001">
    <property type="protein sequence ID" value="RHK91151.1"/>
    <property type="molecule type" value="Genomic_DNA"/>
</dbReference>
<keyword evidence="1" id="KW-0812">Transmembrane</keyword>
<evidence type="ECO:0000313" key="3">
    <source>
        <dbReference type="Proteomes" id="UP000286392"/>
    </source>
</evidence>
<gene>
    <name evidence="2" type="ORF">DW043_01650</name>
</gene>
<sequence>MEKDKNIENEIDWKIIDQLHNATNNFSKNCLEIKKLLFVVIGISTPLIINLCNNKLDRSLFISLYLFIVSFWLFDSYSYYYQEKLRAKMNDRFKNINARNNDVNSVEASEEEFTLQKNRTNKKRILRSLFNMSHLVFYGILFLLVTLGFVLYNYGIIK</sequence>
<name>A0AB73ZD95_PHOVU</name>
<reference evidence="2 3" key="1">
    <citation type="submission" date="2018-08" db="EMBL/GenBank/DDBJ databases">
        <title>A genome reference for cultivated species of the human gut microbiota.</title>
        <authorList>
            <person name="Zou Y."/>
            <person name="Xue W."/>
            <person name="Luo G."/>
        </authorList>
    </citation>
    <scope>NUCLEOTIDE SEQUENCE [LARGE SCALE GENOMIC DNA]</scope>
    <source>
        <strain evidence="2 3">AF39-8AT</strain>
    </source>
</reference>
<comment type="caution">
    <text evidence="2">The sequence shown here is derived from an EMBL/GenBank/DDBJ whole genome shotgun (WGS) entry which is preliminary data.</text>
</comment>
<keyword evidence="1" id="KW-1133">Transmembrane helix</keyword>
<evidence type="ECO:0000313" key="2">
    <source>
        <dbReference type="EMBL" id="RHK91151.1"/>
    </source>
</evidence>
<dbReference type="RefSeq" id="WP_032938366.1">
    <property type="nucleotide sequence ID" value="NZ_JBBNEZ010000016.1"/>
</dbReference>
<evidence type="ECO:0000256" key="1">
    <source>
        <dbReference type="SAM" id="Phobius"/>
    </source>
</evidence>
<feature type="transmembrane region" description="Helical" evidence="1">
    <location>
        <begin position="62"/>
        <end position="80"/>
    </location>
</feature>
<keyword evidence="1" id="KW-0472">Membrane</keyword>
<proteinExistence type="predicted"/>
<accession>A0AB73ZD95</accession>
<evidence type="ECO:0008006" key="4">
    <source>
        <dbReference type="Google" id="ProtNLM"/>
    </source>
</evidence>
<protein>
    <recommendedName>
        <fullName evidence="4">Transmembrane protein</fullName>
    </recommendedName>
</protein>
<organism evidence="2 3">
    <name type="scientific">Phocaeicola vulgatus</name>
    <name type="common">Bacteroides vulgatus</name>
    <dbReference type="NCBI Taxonomy" id="821"/>
    <lineage>
        <taxon>Bacteria</taxon>
        <taxon>Pseudomonadati</taxon>
        <taxon>Bacteroidota</taxon>
        <taxon>Bacteroidia</taxon>
        <taxon>Bacteroidales</taxon>
        <taxon>Bacteroidaceae</taxon>
        <taxon>Phocaeicola</taxon>
    </lineage>
</organism>